<dbReference type="Proteomes" id="UP001052739">
    <property type="component" value="Unassembled WGS sequence"/>
</dbReference>
<gene>
    <name evidence="2" type="ORF">Shyd_26160</name>
</gene>
<accession>A0ABQ3P898</accession>
<evidence type="ECO:0000256" key="1">
    <source>
        <dbReference type="SAM" id="MobiDB-lite"/>
    </source>
</evidence>
<evidence type="ECO:0000313" key="3">
    <source>
        <dbReference type="Proteomes" id="UP001052739"/>
    </source>
</evidence>
<name>A0ABQ3P898_9ACTN</name>
<proteinExistence type="predicted"/>
<reference evidence="2" key="1">
    <citation type="submission" date="2024-05" db="EMBL/GenBank/DDBJ databases">
        <title>Whole genome shotgun sequence of Streptomyces hydrogenans NBRC 13475.</title>
        <authorList>
            <person name="Komaki H."/>
            <person name="Tamura T."/>
        </authorList>
    </citation>
    <scope>NUCLEOTIDE SEQUENCE</scope>
    <source>
        <strain evidence="2">NBRC 13475</strain>
    </source>
</reference>
<dbReference type="EMBL" id="BNDW01000019">
    <property type="protein sequence ID" value="GHI21245.1"/>
    <property type="molecule type" value="Genomic_DNA"/>
</dbReference>
<evidence type="ECO:0000313" key="2">
    <source>
        <dbReference type="EMBL" id="GHI21245.1"/>
    </source>
</evidence>
<protein>
    <submittedName>
        <fullName evidence="2">Uncharacterized protein</fullName>
    </submittedName>
</protein>
<comment type="caution">
    <text evidence="2">The sequence shown here is derived from an EMBL/GenBank/DDBJ whole genome shotgun (WGS) entry which is preliminary data.</text>
</comment>
<keyword evidence="3" id="KW-1185">Reference proteome</keyword>
<sequence>MRNRIRRALHSTRPRQARTPHLYKPLHRTTPLGRTVTHGASTPRVSRYAPTAERPHLTQAETA</sequence>
<feature type="compositionally biased region" description="Basic residues" evidence="1">
    <location>
        <begin position="1"/>
        <end position="18"/>
    </location>
</feature>
<feature type="region of interest" description="Disordered" evidence="1">
    <location>
        <begin position="1"/>
        <end position="63"/>
    </location>
</feature>
<organism evidence="2 3">
    <name type="scientific">Streptomyces hydrogenans</name>
    <dbReference type="NCBI Taxonomy" id="1873719"/>
    <lineage>
        <taxon>Bacteria</taxon>
        <taxon>Bacillati</taxon>
        <taxon>Actinomycetota</taxon>
        <taxon>Actinomycetes</taxon>
        <taxon>Kitasatosporales</taxon>
        <taxon>Streptomycetaceae</taxon>
        <taxon>Streptomyces</taxon>
    </lineage>
</organism>